<dbReference type="RefSeq" id="WP_147133320.1">
    <property type="nucleotide sequence ID" value="NZ_BJXA01000025.1"/>
</dbReference>
<sequence length="149" mass="15588">MPFHIVDGVAPITAVPMGMNLNVNRLVVSEDGILAPTDLGGWSVRAGFSNTVISGNVCVASGAGSAVLRCRVQLTANWTNANRVLRVIVLQNSTQVKSADFVVGTNSLDLGETSINVASGDRIGVRMATTDELGVTVQSGSNTYVYYDA</sequence>
<evidence type="ECO:0000313" key="1">
    <source>
        <dbReference type="EMBL" id="GEM39505.1"/>
    </source>
</evidence>
<name>A0A511MFP9_9NOCA</name>
<organism evidence="1 2">
    <name type="scientific">Nocardia ninae NBRC 108245</name>
    <dbReference type="NCBI Taxonomy" id="1210091"/>
    <lineage>
        <taxon>Bacteria</taxon>
        <taxon>Bacillati</taxon>
        <taxon>Actinomycetota</taxon>
        <taxon>Actinomycetes</taxon>
        <taxon>Mycobacteriales</taxon>
        <taxon>Nocardiaceae</taxon>
        <taxon>Nocardia</taxon>
    </lineage>
</organism>
<dbReference type="Proteomes" id="UP000321424">
    <property type="component" value="Unassembled WGS sequence"/>
</dbReference>
<proteinExistence type="predicted"/>
<gene>
    <name evidence="1" type="ORF">NN4_40240</name>
</gene>
<reference evidence="1 2" key="1">
    <citation type="submission" date="2019-07" db="EMBL/GenBank/DDBJ databases">
        <title>Whole genome shotgun sequence of Nocardia ninae NBRC 108245.</title>
        <authorList>
            <person name="Hosoyama A."/>
            <person name="Uohara A."/>
            <person name="Ohji S."/>
            <person name="Ichikawa N."/>
        </authorList>
    </citation>
    <scope>NUCLEOTIDE SEQUENCE [LARGE SCALE GENOMIC DNA]</scope>
    <source>
        <strain evidence="1 2">NBRC 108245</strain>
    </source>
</reference>
<dbReference type="AlphaFoldDB" id="A0A511MFP9"/>
<dbReference type="EMBL" id="BJXA01000025">
    <property type="protein sequence ID" value="GEM39505.1"/>
    <property type="molecule type" value="Genomic_DNA"/>
</dbReference>
<keyword evidence="2" id="KW-1185">Reference proteome</keyword>
<evidence type="ECO:0000313" key="2">
    <source>
        <dbReference type="Proteomes" id="UP000321424"/>
    </source>
</evidence>
<comment type="caution">
    <text evidence="1">The sequence shown here is derived from an EMBL/GenBank/DDBJ whole genome shotgun (WGS) entry which is preliminary data.</text>
</comment>
<accession>A0A511MFP9</accession>
<protein>
    <submittedName>
        <fullName evidence="1">Uncharacterized protein</fullName>
    </submittedName>
</protein>